<evidence type="ECO:0000313" key="2">
    <source>
        <dbReference type="EMBL" id="RCN37377.1"/>
    </source>
</evidence>
<sequence length="159" mass="18710">MIYDYSNFSVRSNRRASHPENVCDCSGCSHPVAFRGKLAPVKATLVKKEVDEDDPCTQEENDANVEKLQCRKLRKPRRSRSDRKRMTVSLTEATKVEPYHFKEREGSEHRPNTPQPRERYEEQTTKFRPVLSEEDYCHALADCFHYNQMLRDIRIKGYV</sequence>
<feature type="compositionally biased region" description="Basic and acidic residues" evidence="1">
    <location>
        <begin position="94"/>
        <end position="123"/>
    </location>
</feature>
<organism evidence="2 3">
    <name type="scientific">Ancylostoma caninum</name>
    <name type="common">Dog hookworm</name>
    <dbReference type="NCBI Taxonomy" id="29170"/>
    <lineage>
        <taxon>Eukaryota</taxon>
        <taxon>Metazoa</taxon>
        <taxon>Ecdysozoa</taxon>
        <taxon>Nematoda</taxon>
        <taxon>Chromadorea</taxon>
        <taxon>Rhabditida</taxon>
        <taxon>Rhabditina</taxon>
        <taxon>Rhabditomorpha</taxon>
        <taxon>Strongyloidea</taxon>
        <taxon>Ancylostomatidae</taxon>
        <taxon>Ancylostomatinae</taxon>
        <taxon>Ancylostoma</taxon>
    </lineage>
</organism>
<reference evidence="2 3" key="1">
    <citation type="submission" date="2014-10" db="EMBL/GenBank/DDBJ databases">
        <title>Draft genome of the hookworm Ancylostoma caninum.</title>
        <authorList>
            <person name="Mitreva M."/>
        </authorList>
    </citation>
    <scope>NUCLEOTIDE SEQUENCE [LARGE SCALE GENOMIC DNA]</scope>
    <source>
        <strain evidence="2 3">Baltimore</strain>
    </source>
</reference>
<proteinExistence type="predicted"/>
<protein>
    <submittedName>
        <fullName evidence="2">Uncharacterized protein</fullName>
    </submittedName>
</protein>
<feature type="region of interest" description="Disordered" evidence="1">
    <location>
        <begin position="67"/>
        <end position="123"/>
    </location>
</feature>
<keyword evidence="3" id="KW-1185">Reference proteome</keyword>
<evidence type="ECO:0000256" key="1">
    <source>
        <dbReference type="SAM" id="MobiDB-lite"/>
    </source>
</evidence>
<comment type="caution">
    <text evidence="2">The sequence shown here is derived from an EMBL/GenBank/DDBJ whole genome shotgun (WGS) entry which is preliminary data.</text>
</comment>
<evidence type="ECO:0000313" key="3">
    <source>
        <dbReference type="Proteomes" id="UP000252519"/>
    </source>
</evidence>
<feature type="compositionally biased region" description="Basic residues" evidence="1">
    <location>
        <begin position="70"/>
        <end position="83"/>
    </location>
</feature>
<accession>A0A368G430</accession>
<dbReference type="Proteomes" id="UP000252519">
    <property type="component" value="Unassembled WGS sequence"/>
</dbReference>
<gene>
    <name evidence="2" type="ORF">ANCCAN_16720</name>
</gene>
<dbReference type="EMBL" id="JOJR01000474">
    <property type="protein sequence ID" value="RCN37377.1"/>
    <property type="molecule type" value="Genomic_DNA"/>
</dbReference>
<dbReference type="AlphaFoldDB" id="A0A368G430"/>
<name>A0A368G430_ANCCA</name>